<accession>A0A0J6SQE6</accession>
<evidence type="ECO:0000313" key="2">
    <source>
        <dbReference type="EMBL" id="KMO35832.1"/>
    </source>
</evidence>
<organism evidence="2 3">
    <name type="scientific">Methylobacterium aquaticum</name>
    <dbReference type="NCBI Taxonomy" id="270351"/>
    <lineage>
        <taxon>Bacteria</taxon>
        <taxon>Pseudomonadati</taxon>
        <taxon>Pseudomonadota</taxon>
        <taxon>Alphaproteobacteria</taxon>
        <taxon>Hyphomicrobiales</taxon>
        <taxon>Methylobacteriaceae</taxon>
        <taxon>Methylobacterium</taxon>
    </lineage>
</organism>
<evidence type="ECO:0000256" key="1">
    <source>
        <dbReference type="SAM" id="Phobius"/>
    </source>
</evidence>
<sequence length="98" mass="10574">MPKTIIVLAASLVAFSSVLPGAQARGRGEAFAAGIVGGLAVGALAGAAARVEPVYGHGDDDAPEYDPPHCDHVYHRRIIMREYEEPFWEPSPYDSWHD</sequence>
<dbReference type="AlphaFoldDB" id="A0A0J6SQE6"/>
<keyword evidence="1" id="KW-0812">Transmembrane</keyword>
<reference evidence="2 3" key="1">
    <citation type="submission" date="2015-03" db="EMBL/GenBank/DDBJ databases">
        <title>Genome sequencing of Methylobacterium aquaticum DSM16371 type strain.</title>
        <authorList>
            <person name="Chaudhry V."/>
            <person name="Patil P.B."/>
        </authorList>
    </citation>
    <scope>NUCLEOTIDE SEQUENCE [LARGE SCALE GENOMIC DNA]</scope>
    <source>
        <strain evidence="2 3">DSM 16371</strain>
    </source>
</reference>
<dbReference type="EMBL" id="LABX01000081">
    <property type="protein sequence ID" value="KMO35832.1"/>
    <property type="molecule type" value="Genomic_DNA"/>
</dbReference>
<feature type="transmembrane region" description="Helical" evidence="1">
    <location>
        <begin position="30"/>
        <end position="49"/>
    </location>
</feature>
<dbReference type="PATRIC" id="fig|270351.6.peg.7156"/>
<dbReference type="Proteomes" id="UP000035929">
    <property type="component" value="Unassembled WGS sequence"/>
</dbReference>
<keyword evidence="1" id="KW-0472">Membrane</keyword>
<name>A0A0J6SQE6_9HYPH</name>
<evidence type="ECO:0000313" key="3">
    <source>
        <dbReference type="Proteomes" id="UP000035929"/>
    </source>
</evidence>
<comment type="caution">
    <text evidence="2">The sequence shown here is derived from an EMBL/GenBank/DDBJ whole genome shotgun (WGS) entry which is preliminary data.</text>
</comment>
<protein>
    <submittedName>
        <fullName evidence="2">Uncharacterized protein</fullName>
    </submittedName>
</protein>
<keyword evidence="1" id="KW-1133">Transmembrane helix</keyword>
<gene>
    <name evidence="2" type="ORF">VP06_11170</name>
</gene>
<proteinExistence type="predicted"/>